<evidence type="ECO:0000256" key="5">
    <source>
        <dbReference type="SAM" id="MobiDB-lite"/>
    </source>
</evidence>
<accession>A0A3A2ZKC5</accession>
<evidence type="ECO:0000313" key="7">
    <source>
        <dbReference type="Proteomes" id="UP000266188"/>
    </source>
</evidence>
<comment type="similarity">
    <text evidence="4">Belongs to the AIM11 family.</text>
</comment>
<organism evidence="6 7">
    <name type="scientific">Aspergillus sclerotialis</name>
    <dbReference type="NCBI Taxonomy" id="2070753"/>
    <lineage>
        <taxon>Eukaryota</taxon>
        <taxon>Fungi</taxon>
        <taxon>Dikarya</taxon>
        <taxon>Ascomycota</taxon>
        <taxon>Pezizomycotina</taxon>
        <taxon>Eurotiomycetes</taxon>
        <taxon>Eurotiomycetidae</taxon>
        <taxon>Eurotiales</taxon>
        <taxon>Aspergillaceae</taxon>
        <taxon>Aspergillus</taxon>
        <taxon>Aspergillus subgen. Polypaecilum</taxon>
    </lineage>
</organism>
<feature type="compositionally biased region" description="Low complexity" evidence="5">
    <location>
        <begin position="16"/>
        <end position="27"/>
    </location>
</feature>
<keyword evidence="1" id="KW-0812">Transmembrane</keyword>
<sequence length="182" mass="19718">MFNWLWPWSQSPSPSPSSSSPTTPSSSELTLHTNAPSSAPDSQSHQLTTIETEPPTTFGLQRKTKLLIGGATFITLSLLTTRRAFRRRIKATTPGYYTSSTYHKPKASGPLEALEAAMHATLHVFSWTVFGAGVTMTYLDVNTLPEFRRELRRRGFAITKDPGEGGAGDGTGSGTGDELEEA</sequence>
<dbReference type="Proteomes" id="UP000266188">
    <property type="component" value="Unassembled WGS sequence"/>
</dbReference>
<feature type="region of interest" description="Disordered" evidence="5">
    <location>
        <begin position="158"/>
        <end position="182"/>
    </location>
</feature>
<dbReference type="GO" id="GO:0016020">
    <property type="term" value="C:membrane"/>
    <property type="evidence" value="ECO:0007669"/>
    <property type="project" value="UniProtKB-SubCell"/>
</dbReference>
<dbReference type="GO" id="GO:0005739">
    <property type="term" value="C:mitochondrion"/>
    <property type="evidence" value="ECO:0007669"/>
    <property type="project" value="TreeGrafter"/>
</dbReference>
<proteinExistence type="inferred from homology"/>
<reference evidence="7" key="1">
    <citation type="submission" date="2017-02" db="EMBL/GenBank/DDBJ databases">
        <authorList>
            <person name="Tafer H."/>
            <person name="Lopandic K."/>
        </authorList>
    </citation>
    <scope>NUCLEOTIDE SEQUENCE [LARGE SCALE GENOMIC DNA]</scope>
    <source>
        <strain evidence="7">CBS 366.77</strain>
    </source>
</reference>
<feature type="compositionally biased region" description="Gly residues" evidence="5">
    <location>
        <begin position="164"/>
        <end position="175"/>
    </location>
</feature>
<dbReference type="OrthoDB" id="3558022at2759"/>
<keyword evidence="2" id="KW-1133">Transmembrane helix</keyword>
<evidence type="ECO:0000256" key="3">
    <source>
        <dbReference type="ARBA" id="ARBA00023136"/>
    </source>
</evidence>
<feature type="region of interest" description="Disordered" evidence="5">
    <location>
        <begin position="1"/>
        <end position="55"/>
    </location>
</feature>
<feature type="non-terminal residue" evidence="6">
    <location>
        <position position="182"/>
    </location>
</feature>
<name>A0A3A2ZKC5_9EURO</name>
<evidence type="ECO:0000256" key="1">
    <source>
        <dbReference type="ARBA" id="ARBA00022692"/>
    </source>
</evidence>
<gene>
    <name evidence="4" type="primary">AIM11</name>
    <name evidence="6" type="ORF">PHISCL_05831</name>
</gene>
<feature type="compositionally biased region" description="Polar residues" evidence="5">
    <location>
        <begin position="28"/>
        <end position="55"/>
    </location>
</feature>
<protein>
    <recommendedName>
        <fullName evidence="4">Altered inheritance of mitochondria protein 11</fullName>
    </recommendedName>
</protein>
<evidence type="ECO:0000313" key="6">
    <source>
        <dbReference type="EMBL" id="RJE21847.1"/>
    </source>
</evidence>
<evidence type="ECO:0000256" key="2">
    <source>
        <dbReference type="ARBA" id="ARBA00022989"/>
    </source>
</evidence>
<dbReference type="STRING" id="2070753.A0A3A2ZKC5"/>
<dbReference type="PANTHER" id="PTHR39136">
    <property type="entry name" value="ALTERED INHERITANCE OF MITOCHONDRIA PROTEIN 11"/>
    <property type="match status" value="1"/>
</dbReference>
<dbReference type="PANTHER" id="PTHR39136:SF1">
    <property type="entry name" value="ALTERED INHERITANCE OF MITOCHONDRIA PROTEIN 11"/>
    <property type="match status" value="1"/>
</dbReference>
<keyword evidence="3" id="KW-0472">Membrane</keyword>
<keyword evidence="7" id="KW-1185">Reference proteome</keyword>
<dbReference type="InterPro" id="IPR038814">
    <property type="entry name" value="AIM11"/>
</dbReference>
<dbReference type="EMBL" id="MVGC01000202">
    <property type="protein sequence ID" value="RJE21847.1"/>
    <property type="molecule type" value="Genomic_DNA"/>
</dbReference>
<evidence type="ECO:0000256" key="4">
    <source>
        <dbReference type="RuleBase" id="RU367098"/>
    </source>
</evidence>
<dbReference type="AlphaFoldDB" id="A0A3A2ZKC5"/>
<comment type="subcellular location">
    <subcellularLocation>
        <location evidence="4">Membrane</location>
        <topology evidence="4">Multi-pass membrane protein</topology>
    </subcellularLocation>
</comment>
<comment type="caution">
    <text evidence="6">The sequence shown here is derived from an EMBL/GenBank/DDBJ whole genome shotgun (WGS) entry which is preliminary data.</text>
</comment>